<dbReference type="EC" id="4.1.2.50" evidence="3"/>
<accession>A0AA48KAT3</accession>
<name>A0AA48KAT3_9BACT</name>
<comment type="similarity">
    <text evidence="2">Belongs to the PTPS family. QueD subfamily.</text>
</comment>
<keyword evidence="8" id="KW-1185">Reference proteome</keyword>
<evidence type="ECO:0000256" key="5">
    <source>
        <dbReference type="ARBA" id="ARBA00031449"/>
    </source>
</evidence>
<evidence type="ECO:0000256" key="1">
    <source>
        <dbReference type="ARBA" id="ARBA00005061"/>
    </source>
</evidence>
<dbReference type="InterPro" id="IPR038418">
    <property type="entry name" value="6-PTP_synth/QueD_sf"/>
</dbReference>
<comment type="pathway">
    <text evidence="1">Purine metabolism; 7-cyano-7-deazaguanine biosynthesis.</text>
</comment>
<reference evidence="7" key="1">
    <citation type="journal article" date="2023" name="Int. J. Syst. Evol. Microbiol.">
        <title>Mesoterricola silvestris gen. nov., sp. nov., Mesoterricola sediminis sp. nov., Geothrix oryzae sp. nov., Geothrix edaphica sp. nov., Geothrix rubra sp. nov., and Geothrix limicola sp. nov., six novel members of Acidobacteriota isolated from soils.</title>
        <authorList>
            <person name="Itoh H."/>
            <person name="Sugisawa Y."/>
            <person name="Mise K."/>
            <person name="Xu Z."/>
            <person name="Kuniyasu M."/>
            <person name="Ushijima N."/>
            <person name="Kawano K."/>
            <person name="Kobayashi E."/>
            <person name="Shiratori Y."/>
            <person name="Masuda Y."/>
            <person name="Senoo K."/>
        </authorList>
    </citation>
    <scope>NUCLEOTIDE SEQUENCE</scope>
    <source>
        <strain evidence="7">W786</strain>
    </source>
</reference>
<organism evidence="7 8">
    <name type="scientific">Mesoterricola sediminis</name>
    <dbReference type="NCBI Taxonomy" id="2927980"/>
    <lineage>
        <taxon>Bacteria</taxon>
        <taxon>Pseudomonadati</taxon>
        <taxon>Acidobacteriota</taxon>
        <taxon>Holophagae</taxon>
        <taxon>Holophagales</taxon>
        <taxon>Holophagaceae</taxon>
        <taxon>Mesoterricola</taxon>
    </lineage>
</organism>
<evidence type="ECO:0000256" key="6">
    <source>
        <dbReference type="ARBA" id="ARBA00048807"/>
    </source>
</evidence>
<dbReference type="Proteomes" id="UP001228113">
    <property type="component" value="Chromosome"/>
</dbReference>
<dbReference type="InterPro" id="IPR007115">
    <property type="entry name" value="6-PTP_synth/QueD"/>
</dbReference>
<evidence type="ECO:0000256" key="4">
    <source>
        <dbReference type="ARBA" id="ARBA00018141"/>
    </source>
</evidence>
<dbReference type="RefSeq" id="WP_243330855.1">
    <property type="nucleotide sequence ID" value="NZ_AP027081.1"/>
</dbReference>
<dbReference type="EMBL" id="AP027081">
    <property type="protein sequence ID" value="BDU75394.1"/>
    <property type="molecule type" value="Genomic_DNA"/>
</dbReference>
<comment type="catalytic activity">
    <reaction evidence="6">
        <text>7,8-dihydroneopterin 3'-triphosphate + H2O = 6-carboxy-5,6,7,8-tetrahydropterin + triphosphate + acetaldehyde + 2 H(+)</text>
        <dbReference type="Rhea" id="RHEA:27966"/>
        <dbReference type="ChEBI" id="CHEBI:15343"/>
        <dbReference type="ChEBI" id="CHEBI:15377"/>
        <dbReference type="ChEBI" id="CHEBI:15378"/>
        <dbReference type="ChEBI" id="CHEBI:18036"/>
        <dbReference type="ChEBI" id="CHEBI:58462"/>
        <dbReference type="ChEBI" id="CHEBI:61032"/>
        <dbReference type="EC" id="4.1.2.50"/>
    </reaction>
</comment>
<gene>
    <name evidence="7" type="ORF">METESE_03520</name>
</gene>
<evidence type="ECO:0000256" key="3">
    <source>
        <dbReference type="ARBA" id="ARBA00012982"/>
    </source>
</evidence>
<dbReference type="GO" id="GO:0070497">
    <property type="term" value="F:6-carboxytetrahydropterin synthase activity"/>
    <property type="evidence" value="ECO:0007669"/>
    <property type="project" value="UniProtKB-EC"/>
</dbReference>
<dbReference type="SUPFAM" id="SSF55620">
    <property type="entry name" value="Tetrahydrobiopterin biosynthesis enzymes-like"/>
    <property type="match status" value="1"/>
</dbReference>
<evidence type="ECO:0000313" key="8">
    <source>
        <dbReference type="Proteomes" id="UP001228113"/>
    </source>
</evidence>
<sequence length="123" mass="13514">MEESRPASQADLRFEAAVERPLSVVFRTPSGGWEGHDYRVEVIAERNGLDAFDVVVDFRDLEAALDALLAPLRGRMLAEAGLEGPLDLVRDLARELAPRVPPPARLAEVALTDGQGRRLAFRP</sequence>
<evidence type="ECO:0000313" key="7">
    <source>
        <dbReference type="EMBL" id="BDU75394.1"/>
    </source>
</evidence>
<dbReference type="KEGG" id="msea:METESE_03520"/>
<proteinExistence type="inferred from homology"/>
<protein>
    <recommendedName>
        <fullName evidence="4">6-carboxy-5,6,7,8-tetrahydropterin synthase</fullName>
        <ecNumber evidence="3">4.1.2.50</ecNumber>
    </recommendedName>
    <alternativeName>
        <fullName evidence="5">Queuosine biosynthesis protein QueD</fullName>
    </alternativeName>
</protein>
<evidence type="ECO:0000256" key="2">
    <source>
        <dbReference type="ARBA" id="ARBA00008900"/>
    </source>
</evidence>
<dbReference type="Pfam" id="PF01242">
    <property type="entry name" value="PTPS"/>
    <property type="match status" value="1"/>
</dbReference>
<dbReference type="Gene3D" id="3.30.479.10">
    <property type="entry name" value="6-pyruvoyl tetrahydropterin synthase/QueD"/>
    <property type="match status" value="1"/>
</dbReference>
<dbReference type="AlphaFoldDB" id="A0AA48KAT3"/>